<proteinExistence type="predicted"/>
<evidence type="ECO:0000313" key="2">
    <source>
        <dbReference type="EMBL" id="EQD61058.1"/>
    </source>
</evidence>
<protein>
    <submittedName>
        <fullName evidence="2">Uncharacterized protein</fullName>
    </submittedName>
</protein>
<comment type="caution">
    <text evidence="2">The sequence shown here is derived from an EMBL/GenBank/DDBJ whole genome shotgun (WGS) entry which is preliminary data.</text>
</comment>
<evidence type="ECO:0000256" key="1">
    <source>
        <dbReference type="SAM" id="Phobius"/>
    </source>
</evidence>
<sequence>MNGPGHPLAFIFALIVAVASTIDLVVGTATMSRTHAELRRRFLMLQVQLERSPESPGISEIQEWKGDRLIIEADEPPIYVALDLLCENEVATARKDELDKAGSDVKRADVKWWQALTAQWL</sequence>
<dbReference type="AlphaFoldDB" id="T1AXH7"/>
<keyword evidence="1" id="KW-1133">Transmembrane helix</keyword>
<name>T1AXH7_9ZZZZ</name>
<reference evidence="2" key="2">
    <citation type="journal article" date="2014" name="ISME J.">
        <title>Microbial stratification in low pH oxic and suboxic macroscopic growths along an acid mine drainage.</title>
        <authorList>
            <person name="Mendez-Garcia C."/>
            <person name="Mesa V."/>
            <person name="Sprenger R.R."/>
            <person name="Richter M."/>
            <person name="Diez M.S."/>
            <person name="Solano J."/>
            <person name="Bargiela R."/>
            <person name="Golyshina O.V."/>
            <person name="Manteca A."/>
            <person name="Ramos J.L."/>
            <person name="Gallego J.R."/>
            <person name="Llorente I."/>
            <person name="Martins Dos Santos V.A."/>
            <person name="Jensen O.N."/>
            <person name="Pelaez A.I."/>
            <person name="Sanchez J."/>
            <person name="Ferrer M."/>
        </authorList>
    </citation>
    <scope>NUCLEOTIDE SEQUENCE</scope>
</reference>
<gene>
    <name evidence="2" type="ORF">B1B_07752</name>
</gene>
<organism evidence="2">
    <name type="scientific">mine drainage metagenome</name>
    <dbReference type="NCBI Taxonomy" id="410659"/>
    <lineage>
        <taxon>unclassified sequences</taxon>
        <taxon>metagenomes</taxon>
        <taxon>ecological metagenomes</taxon>
    </lineage>
</organism>
<feature type="transmembrane region" description="Helical" evidence="1">
    <location>
        <begin position="6"/>
        <end position="31"/>
    </location>
</feature>
<accession>T1AXH7</accession>
<reference evidence="2" key="1">
    <citation type="submission" date="2013-08" db="EMBL/GenBank/DDBJ databases">
        <authorList>
            <person name="Mendez C."/>
            <person name="Richter M."/>
            <person name="Ferrer M."/>
            <person name="Sanchez J."/>
        </authorList>
    </citation>
    <scope>NUCLEOTIDE SEQUENCE</scope>
</reference>
<keyword evidence="1" id="KW-0812">Transmembrane</keyword>
<feature type="non-terminal residue" evidence="2">
    <location>
        <position position="121"/>
    </location>
</feature>
<keyword evidence="1" id="KW-0472">Membrane</keyword>
<dbReference type="EMBL" id="AUZY01004959">
    <property type="protein sequence ID" value="EQD61058.1"/>
    <property type="molecule type" value="Genomic_DNA"/>
</dbReference>